<feature type="domain" description="Lipid A biosynthesis N-terminal" evidence="2">
    <location>
        <begin position="9"/>
        <end position="80"/>
    </location>
</feature>
<accession>A0A948RU37</accession>
<sequence length="92" mass="10601">MKWDFWIVLGLAGQILFSGRFLLQWITSERRGESVIPVGFWYLSLGGSLILLCYAIHRTDPVFILGQAFGSFIYIRNLILITKKNREDLHGI</sequence>
<feature type="transmembrane region" description="Helical" evidence="1">
    <location>
        <begin position="35"/>
        <end position="57"/>
    </location>
</feature>
<dbReference type="Gene3D" id="1.20.1280.290">
    <property type="match status" value="1"/>
</dbReference>
<dbReference type="SMART" id="SM01259">
    <property type="entry name" value="LAB_N"/>
    <property type="match status" value="1"/>
</dbReference>
<dbReference type="GO" id="GO:0009245">
    <property type="term" value="P:lipid A biosynthetic process"/>
    <property type="evidence" value="ECO:0007669"/>
    <property type="project" value="InterPro"/>
</dbReference>
<proteinExistence type="predicted"/>
<dbReference type="AlphaFoldDB" id="A0A948RU37"/>
<evidence type="ECO:0000259" key="2">
    <source>
        <dbReference type="SMART" id="SM01259"/>
    </source>
</evidence>
<name>A0A948RU37_UNCEI</name>
<dbReference type="Pfam" id="PF07578">
    <property type="entry name" value="LAB_N"/>
    <property type="match status" value="1"/>
</dbReference>
<dbReference type="Proteomes" id="UP000777784">
    <property type="component" value="Unassembled WGS sequence"/>
</dbReference>
<keyword evidence="1" id="KW-1133">Transmembrane helix</keyword>
<dbReference type="GO" id="GO:0008915">
    <property type="term" value="F:lipid-A-disaccharide synthase activity"/>
    <property type="evidence" value="ECO:0007669"/>
    <property type="project" value="InterPro"/>
</dbReference>
<dbReference type="PIRSF" id="PIRSF028440">
    <property type="entry name" value="UCP_LAB_N"/>
    <property type="match status" value="1"/>
</dbReference>
<dbReference type="EMBL" id="JAHJDP010000042">
    <property type="protein sequence ID" value="MBU2691040.1"/>
    <property type="molecule type" value="Genomic_DNA"/>
</dbReference>
<evidence type="ECO:0000313" key="4">
    <source>
        <dbReference type="Proteomes" id="UP000777784"/>
    </source>
</evidence>
<protein>
    <submittedName>
        <fullName evidence="3">Lipid-A-disaccharide synthase N-terminal domain-containing protein</fullName>
    </submittedName>
</protein>
<dbReference type="InterPro" id="IPR014546">
    <property type="entry name" value="UCP028440_lipidA_biosyn"/>
</dbReference>
<dbReference type="InterPro" id="IPR011499">
    <property type="entry name" value="Lipid_A_biosynth_N"/>
</dbReference>
<feature type="transmembrane region" description="Helical" evidence="1">
    <location>
        <begin position="63"/>
        <end position="82"/>
    </location>
</feature>
<feature type="transmembrane region" description="Helical" evidence="1">
    <location>
        <begin position="6"/>
        <end position="23"/>
    </location>
</feature>
<keyword evidence="1" id="KW-0472">Membrane</keyword>
<evidence type="ECO:0000256" key="1">
    <source>
        <dbReference type="SAM" id="Phobius"/>
    </source>
</evidence>
<reference evidence="3" key="1">
    <citation type="submission" date="2021-05" db="EMBL/GenBank/DDBJ databases">
        <title>Energy efficiency and biological interactions define the core microbiome of deep oligotrophic groundwater.</title>
        <authorList>
            <person name="Mehrshad M."/>
            <person name="Lopez-Fernandez M."/>
            <person name="Bell E."/>
            <person name="Bernier-Latmani R."/>
            <person name="Bertilsson S."/>
            <person name="Dopson M."/>
        </authorList>
    </citation>
    <scope>NUCLEOTIDE SEQUENCE</scope>
    <source>
        <strain evidence="3">Modern_marine.mb.64</strain>
    </source>
</reference>
<dbReference type="GO" id="GO:0016020">
    <property type="term" value="C:membrane"/>
    <property type="evidence" value="ECO:0007669"/>
    <property type="project" value="GOC"/>
</dbReference>
<keyword evidence="1" id="KW-0812">Transmembrane</keyword>
<gene>
    <name evidence="3" type="ORF">KJ970_08930</name>
</gene>
<evidence type="ECO:0000313" key="3">
    <source>
        <dbReference type="EMBL" id="MBU2691040.1"/>
    </source>
</evidence>
<comment type="caution">
    <text evidence="3">The sequence shown here is derived from an EMBL/GenBank/DDBJ whole genome shotgun (WGS) entry which is preliminary data.</text>
</comment>
<organism evidence="3 4">
    <name type="scientific">Eiseniibacteriota bacterium</name>
    <dbReference type="NCBI Taxonomy" id="2212470"/>
    <lineage>
        <taxon>Bacteria</taxon>
        <taxon>Candidatus Eiseniibacteriota</taxon>
    </lineage>
</organism>